<evidence type="ECO:0000313" key="3">
    <source>
        <dbReference type="Proteomes" id="UP000693970"/>
    </source>
</evidence>
<feature type="chain" id="PRO_5039922687" evidence="1">
    <location>
        <begin position="25"/>
        <end position="110"/>
    </location>
</feature>
<reference evidence="2" key="1">
    <citation type="journal article" date="2021" name="Sci. Rep.">
        <title>Diploid genomic architecture of Nitzschia inconspicua, an elite biomass production diatom.</title>
        <authorList>
            <person name="Oliver A."/>
            <person name="Podell S."/>
            <person name="Pinowska A."/>
            <person name="Traller J.C."/>
            <person name="Smith S.R."/>
            <person name="McClure R."/>
            <person name="Beliaev A."/>
            <person name="Bohutskyi P."/>
            <person name="Hill E.A."/>
            <person name="Rabines A."/>
            <person name="Zheng H."/>
            <person name="Allen L.Z."/>
            <person name="Kuo A."/>
            <person name="Grigoriev I.V."/>
            <person name="Allen A.E."/>
            <person name="Hazlebeck D."/>
            <person name="Allen E.E."/>
        </authorList>
    </citation>
    <scope>NUCLEOTIDE SEQUENCE</scope>
    <source>
        <strain evidence="2">Hildebrandi</strain>
    </source>
</reference>
<organism evidence="2 3">
    <name type="scientific">Nitzschia inconspicua</name>
    <dbReference type="NCBI Taxonomy" id="303405"/>
    <lineage>
        <taxon>Eukaryota</taxon>
        <taxon>Sar</taxon>
        <taxon>Stramenopiles</taxon>
        <taxon>Ochrophyta</taxon>
        <taxon>Bacillariophyta</taxon>
        <taxon>Bacillariophyceae</taxon>
        <taxon>Bacillariophycidae</taxon>
        <taxon>Bacillariales</taxon>
        <taxon>Bacillariaceae</taxon>
        <taxon>Nitzschia</taxon>
    </lineage>
</organism>
<protein>
    <submittedName>
        <fullName evidence="2">Uncharacterized protein</fullName>
    </submittedName>
</protein>
<reference evidence="2" key="2">
    <citation type="submission" date="2021-04" db="EMBL/GenBank/DDBJ databases">
        <authorList>
            <person name="Podell S."/>
        </authorList>
    </citation>
    <scope>NUCLEOTIDE SEQUENCE</scope>
    <source>
        <strain evidence="2">Hildebrandi</strain>
    </source>
</reference>
<gene>
    <name evidence="2" type="ORF">IV203_008572</name>
</gene>
<keyword evidence="1" id="KW-0732">Signal</keyword>
<sequence>MRASSSWFVVHAWTILSVVTVVSSRKTSNDTMGGGMTEEARLLGSSDLNRATFLSKTHWFDDTKMTVDAKARRTISKPSEELSDTPRILPPTEQDVVQYPFITKIAKATR</sequence>
<dbReference type="AlphaFoldDB" id="A0A9K3KZU3"/>
<comment type="caution">
    <text evidence="2">The sequence shown here is derived from an EMBL/GenBank/DDBJ whole genome shotgun (WGS) entry which is preliminary data.</text>
</comment>
<evidence type="ECO:0000313" key="2">
    <source>
        <dbReference type="EMBL" id="KAG7352524.1"/>
    </source>
</evidence>
<name>A0A9K3KZU3_9STRA</name>
<keyword evidence="3" id="KW-1185">Reference proteome</keyword>
<proteinExistence type="predicted"/>
<evidence type="ECO:0000256" key="1">
    <source>
        <dbReference type="SAM" id="SignalP"/>
    </source>
</evidence>
<accession>A0A9K3KZU3</accession>
<dbReference type="Proteomes" id="UP000693970">
    <property type="component" value="Unassembled WGS sequence"/>
</dbReference>
<dbReference type="EMBL" id="JAGRRH010000017">
    <property type="protein sequence ID" value="KAG7352524.1"/>
    <property type="molecule type" value="Genomic_DNA"/>
</dbReference>
<feature type="signal peptide" evidence="1">
    <location>
        <begin position="1"/>
        <end position="24"/>
    </location>
</feature>